<reference evidence="1" key="1">
    <citation type="submission" date="2021-12" db="EMBL/GenBank/DDBJ databases">
        <authorList>
            <person name="Rodrigo-Torres L."/>
            <person name="Arahal R. D."/>
            <person name="Lucena T."/>
        </authorList>
    </citation>
    <scope>NUCLEOTIDE SEQUENCE</scope>
    <source>
        <strain evidence="1">CECT 8419</strain>
    </source>
</reference>
<dbReference type="RefSeq" id="WP_238752468.1">
    <property type="nucleotide sequence ID" value="NZ_CAKLPZ010000007.1"/>
</dbReference>
<evidence type="ECO:0000313" key="2">
    <source>
        <dbReference type="Proteomes" id="UP000837803"/>
    </source>
</evidence>
<keyword evidence="2" id="KW-1185">Reference proteome</keyword>
<dbReference type="EMBL" id="CAKLPZ010000007">
    <property type="protein sequence ID" value="CAH1002641.1"/>
    <property type="molecule type" value="Genomic_DNA"/>
</dbReference>
<sequence length="96" mass="10493">MQTATFLSAPITAPITAANANGRTFTATAFDMQELGWDFENDGYTNVADDTPVTIYVHEDGSTYIELHNVKRETGDDAQTIADLETLRGAHQLEEA</sequence>
<dbReference type="Proteomes" id="UP000837803">
    <property type="component" value="Unassembled WGS sequence"/>
</dbReference>
<accession>A0ABN8FAJ0</accession>
<proteinExistence type="predicted"/>
<comment type="caution">
    <text evidence="1">The sequence shown here is derived from an EMBL/GenBank/DDBJ whole genome shotgun (WGS) entry which is preliminary data.</text>
</comment>
<name>A0ABN8FAJ0_9BACT</name>
<protein>
    <submittedName>
        <fullName evidence="1">Uncharacterized protein</fullName>
    </submittedName>
</protein>
<organism evidence="1 2">
    <name type="scientific">Neolewinella maritima</name>
    <dbReference type="NCBI Taxonomy" id="1383882"/>
    <lineage>
        <taxon>Bacteria</taxon>
        <taxon>Pseudomonadati</taxon>
        <taxon>Bacteroidota</taxon>
        <taxon>Saprospiria</taxon>
        <taxon>Saprospirales</taxon>
        <taxon>Lewinellaceae</taxon>
        <taxon>Neolewinella</taxon>
    </lineage>
</organism>
<evidence type="ECO:0000313" key="1">
    <source>
        <dbReference type="EMBL" id="CAH1002641.1"/>
    </source>
</evidence>
<gene>
    <name evidence="1" type="ORF">LEM8419_03513</name>
</gene>